<dbReference type="Gene3D" id="3.10.490.10">
    <property type="entry name" value="Gamma-glutamyl cyclotransferase-like"/>
    <property type="match status" value="1"/>
</dbReference>
<evidence type="ECO:0000259" key="3">
    <source>
        <dbReference type="Pfam" id="PF06094"/>
    </source>
</evidence>
<comment type="caution">
    <text evidence="4">The sequence shown here is derived from an EMBL/GenBank/DDBJ whole genome shotgun (WGS) entry which is preliminary data.</text>
</comment>
<gene>
    <name evidence="4" type="ORF">A2116_02045</name>
</gene>
<dbReference type="InterPro" id="IPR036568">
    <property type="entry name" value="GGCT-like_sf"/>
</dbReference>
<dbReference type="SUPFAM" id="SSF110857">
    <property type="entry name" value="Gamma-glutamyl cyclotransferase-like"/>
    <property type="match status" value="1"/>
</dbReference>
<dbReference type="InterPro" id="IPR009288">
    <property type="entry name" value="AIG2-like_dom"/>
</dbReference>
<dbReference type="PANTHER" id="PTHR31544:SF2">
    <property type="entry name" value="AIG2-LIKE PROTEIN D"/>
    <property type="match status" value="1"/>
</dbReference>
<accession>A0A1F6BV37</accession>
<dbReference type="AlphaFoldDB" id="A0A1F6BV37"/>
<dbReference type="PANTHER" id="PTHR31544">
    <property type="entry name" value="AIG2-LIKE PROTEIN D"/>
    <property type="match status" value="1"/>
</dbReference>
<evidence type="ECO:0000313" key="4">
    <source>
        <dbReference type="EMBL" id="OGG40632.1"/>
    </source>
</evidence>
<dbReference type="Pfam" id="PF06094">
    <property type="entry name" value="GGACT"/>
    <property type="match status" value="1"/>
</dbReference>
<dbReference type="EMBL" id="MFKG01000011">
    <property type="protein sequence ID" value="OGG40632.1"/>
    <property type="molecule type" value="Genomic_DNA"/>
</dbReference>
<dbReference type="CDD" id="cd06661">
    <property type="entry name" value="GGCT_like"/>
    <property type="match status" value="1"/>
</dbReference>
<feature type="domain" description="Gamma-glutamylcyclotransferase AIG2-like" evidence="3">
    <location>
        <begin position="4"/>
        <end position="97"/>
    </location>
</feature>
<evidence type="ECO:0000313" key="5">
    <source>
        <dbReference type="Proteomes" id="UP000179368"/>
    </source>
</evidence>
<reference evidence="4 5" key="1">
    <citation type="journal article" date="2016" name="Nat. Commun.">
        <title>Thousands of microbial genomes shed light on interconnected biogeochemical processes in an aquifer system.</title>
        <authorList>
            <person name="Anantharaman K."/>
            <person name="Brown C.T."/>
            <person name="Hug L.A."/>
            <person name="Sharon I."/>
            <person name="Castelle C.J."/>
            <person name="Probst A.J."/>
            <person name="Thomas B.C."/>
            <person name="Singh A."/>
            <person name="Wilkins M.J."/>
            <person name="Karaoz U."/>
            <person name="Brodie E.L."/>
            <person name="Williams K.H."/>
            <person name="Hubbard S.S."/>
            <person name="Banfield J.F."/>
        </authorList>
    </citation>
    <scope>NUCLEOTIDE SEQUENCE [LARGE SCALE GENOMIC DNA]</scope>
</reference>
<dbReference type="InterPro" id="IPR013024">
    <property type="entry name" value="GGCT-like"/>
</dbReference>
<evidence type="ECO:0000256" key="2">
    <source>
        <dbReference type="ARBA" id="ARBA00030602"/>
    </source>
</evidence>
<name>A0A1F6BV37_9BACT</name>
<keyword evidence="1" id="KW-0808">Transferase</keyword>
<dbReference type="GO" id="GO:0016740">
    <property type="term" value="F:transferase activity"/>
    <property type="evidence" value="ECO:0007669"/>
    <property type="project" value="UniProtKB-KW"/>
</dbReference>
<sequence>MEKLFVYGTLKEPEIQKEAVGRVMGGVPDSLKGWRKTEIFIEGEDYPVIVPDEKGIVDGLLLEVSPEELKTLDDYETEYKRMGVVLESGNKAWVYVVLKLL</sequence>
<dbReference type="InterPro" id="IPR045038">
    <property type="entry name" value="AIG2-like"/>
</dbReference>
<organism evidence="4 5">
    <name type="scientific">Candidatus Jorgensenbacteria bacterium GWA1_49_17</name>
    <dbReference type="NCBI Taxonomy" id="1798467"/>
    <lineage>
        <taxon>Bacteria</taxon>
        <taxon>Candidatus Joergenseniibacteriota</taxon>
    </lineage>
</organism>
<dbReference type="Proteomes" id="UP000179368">
    <property type="component" value="Unassembled WGS sequence"/>
</dbReference>
<protein>
    <recommendedName>
        <fullName evidence="2">Putative gamma-glutamylcyclotransferase</fullName>
    </recommendedName>
</protein>
<proteinExistence type="predicted"/>
<evidence type="ECO:0000256" key="1">
    <source>
        <dbReference type="ARBA" id="ARBA00022679"/>
    </source>
</evidence>